<reference evidence="1" key="2">
    <citation type="submission" date="2020-09" db="EMBL/GenBank/DDBJ databases">
        <authorList>
            <person name="Sun Q."/>
            <person name="Zhou Y."/>
        </authorList>
    </citation>
    <scope>NUCLEOTIDE SEQUENCE</scope>
    <source>
        <strain evidence="1">CGMCC 1.7086</strain>
    </source>
</reference>
<dbReference type="AlphaFoldDB" id="A0A918DKQ7"/>
<protein>
    <recommendedName>
        <fullName evidence="3">Cyanophycinase</fullName>
    </recommendedName>
</protein>
<gene>
    <name evidence="1" type="ORF">GCM10010982_31230</name>
</gene>
<reference evidence="1" key="1">
    <citation type="journal article" date="2014" name="Int. J. Syst. Evol. Microbiol.">
        <title>Complete genome sequence of Corynebacterium casei LMG S-19264T (=DSM 44701T), isolated from a smear-ripened cheese.</title>
        <authorList>
            <consortium name="US DOE Joint Genome Institute (JGI-PGF)"/>
            <person name="Walter F."/>
            <person name="Albersmeier A."/>
            <person name="Kalinowski J."/>
            <person name="Ruckert C."/>
        </authorList>
    </citation>
    <scope>NUCLEOTIDE SEQUENCE</scope>
    <source>
        <strain evidence="1">CGMCC 1.7086</strain>
    </source>
</reference>
<keyword evidence="2" id="KW-1185">Reference proteome</keyword>
<accession>A0A918DKQ7</accession>
<organism evidence="1 2">
    <name type="scientific">Bowmanella pacifica</name>
    <dbReference type="NCBI Taxonomy" id="502051"/>
    <lineage>
        <taxon>Bacteria</taxon>
        <taxon>Pseudomonadati</taxon>
        <taxon>Pseudomonadota</taxon>
        <taxon>Gammaproteobacteria</taxon>
        <taxon>Alteromonadales</taxon>
        <taxon>Alteromonadaceae</taxon>
        <taxon>Bowmanella</taxon>
    </lineage>
</organism>
<evidence type="ECO:0000313" key="1">
    <source>
        <dbReference type="EMBL" id="GGO72634.1"/>
    </source>
</evidence>
<dbReference type="RefSeq" id="WP_188697222.1">
    <property type="nucleotide sequence ID" value="NZ_BMLS01000005.1"/>
</dbReference>
<name>A0A918DKQ7_9ALTE</name>
<dbReference type="EMBL" id="BMLS01000005">
    <property type="protein sequence ID" value="GGO72634.1"/>
    <property type="molecule type" value="Genomic_DNA"/>
</dbReference>
<dbReference type="InterPro" id="IPR029062">
    <property type="entry name" value="Class_I_gatase-like"/>
</dbReference>
<dbReference type="PANTHER" id="PTHR36175:SF1">
    <property type="entry name" value="CYANOPHYCINASE"/>
    <property type="match status" value="1"/>
</dbReference>
<evidence type="ECO:0000313" key="2">
    <source>
        <dbReference type="Proteomes" id="UP000606935"/>
    </source>
</evidence>
<evidence type="ECO:0008006" key="3">
    <source>
        <dbReference type="Google" id="ProtNLM"/>
    </source>
</evidence>
<sequence length="443" mass="48252">MAISLSCYAQQTTETPWQEVQGDKYQLLLLGKDASTCLPDSGCNQKASQFSAHRLFVEMAKFRQAGDGTKPNIGIVTAGSDKPLTEAARYMQWFEQLGATPIWLPLSADYQQALVLEQQGLQGCAQFNHPNVAQAALSPLHQQRYQLCRSPEQLQQTLQSLQGLYIADGNVLRAVQGFFQPDGAPGPMLMTLRRMVQSDRLAVAASGEAIRLLSGGQHEDRPVPMLVGGDTVQAFQNGAFAVPLGCENISVCLELAADNLSYLSQGGLGLFNLGIVDTRLSEQDGQGRLALLAMHTGTRFGIGLDKQAALLVGWRNQSIALRIAGRGGVFIVDSAQGIYKLQGGKRQLVAMSHYLNPGDTASYQFAQQNWQFSLTKQPVSNQPSSGLWRTELDSHCGTQTPLRWQQGALAIVAMPSEDSRFSHTADQTLRPCSYHDLPFGIEN</sequence>
<dbReference type="Gene3D" id="3.40.50.880">
    <property type="match status" value="1"/>
</dbReference>
<proteinExistence type="predicted"/>
<comment type="caution">
    <text evidence="1">The sequence shown here is derived from an EMBL/GenBank/DDBJ whole genome shotgun (WGS) entry which is preliminary data.</text>
</comment>
<dbReference type="Proteomes" id="UP000606935">
    <property type="component" value="Unassembled WGS sequence"/>
</dbReference>
<dbReference type="PANTHER" id="PTHR36175">
    <property type="entry name" value="CYANOPHYCINASE"/>
    <property type="match status" value="1"/>
</dbReference>